<accession>A0A2W2GLF6</accession>
<dbReference type="Proteomes" id="UP000248544">
    <property type="component" value="Unassembled WGS sequence"/>
</dbReference>
<dbReference type="AlphaFoldDB" id="A0A2W2GLF6"/>
<evidence type="ECO:0000313" key="2">
    <source>
        <dbReference type="Proteomes" id="UP000248544"/>
    </source>
</evidence>
<reference evidence="1 2" key="1">
    <citation type="submission" date="2018-01" db="EMBL/GenBank/DDBJ databases">
        <title>Draft genome sequence of Sphaerisporangium sp. 7K107.</title>
        <authorList>
            <person name="Sahin N."/>
            <person name="Saygin H."/>
            <person name="Ay H."/>
        </authorList>
    </citation>
    <scope>NUCLEOTIDE SEQUENCE [LARGE SCALE GENOMIC DNA]</scope>
    <source>
        <strain evidence="1 2">7K107</strain>
    </source>
</reference>
<sequence>MKLDAIRPLYDQPGPFASVYLYAGRSDASGAEEVALRWRELRGHLAGKSDGASLDAIEERVTDPGEAAPGRALFATHGQVAHDEALPEPPRREIARWAALPHLMPLLAQRGESVPHIRVIADHTGADVIVAGRGAPRRTAVGEEQDWPLTKTGQGGWSQKRYERGVEETWERNAMAVAEAVDEEVRRTGAELVVVGGAPRSRALVCEHLGAAAAERVVMAEHGSRAEGADPAAFEAAADAAVDAFVEGRRAELLNRYGVGPSSRGLDDTVAALRDGRVEVLLIADDQSADGLLWIGEEGAQLALEAGHLRAYGVAEPVRERADAALVRAAATTDAELWFAGRDALGTDVAALLRY</sequence>
<keyword evidence="2" id="KW-1185">Reference proteome</keyword>
<gene>
    <name evidence="1" type="ORF">C1I98_22365</name>
</gene>
<dbReference type="EMBL" id="POUA01000187">
    <property type="protein sequence ID" value="PZG40925.1"/>
    <property type="molecule type" value="Genomic_DNA"/>
</dbReference>
<dbReference type="Pfam" id="PF18844">
    <property type="entry name" value="baeRF_family2"/>
    <property type="match status" value="1"/>
</dbReference>
<dbReference type="InterPro" id="IPR042226">
    <property type="entry name" value="eFR1_2_sf"/>
</dbReference>
<dbReference type="InterPro" id="IPR040701">
    <property type="entry name" value="Bact_RF_family2"/>
</dbReference>
<comment type="caution">
    <text evidence="1">The sequence shown here is derived from an EMBL/GenBank/DDBJ whole genome shotgun (WGS) entry which is preliminary data.</text>
</comment>
<name>A0A2W2GLF6_9ACTN</name>
<organism evidence="1 2">
    <name type="scientific">Spongiactinospora gelatinilytica</name>
    <dbReference type="NCBI Taxonomy" id="2666298"/>
    <lineage>
        <taxon>Bacteria</taxon>
        <taxon>Bacillati</taxon>
        <taxon>Actinomycetota</taxon>
        <taxon>Actinomycetes</taxon>
        <taxon>Streptosporangiales</taxon>
        <taxon>Streptosporangiaceae</taxon>
        <taxon>Spongiactinospora</taxon>
    </lineage>
</organism>
<evidence type="ECO:0000313" key="1">
    <source>
        <dbReference type="EMBL" id="PZG40925.1"/>
    </source>
</evidence>
<proteinExistence type="predicted"/>
<dbReference type="RefSeq" id="WP_111169392.1">
    <property type="nucleotide sequence ID" value="NZ_POUA01000187.1"/>
</dbReference>
<protein>
    <submittedName>
        <fullName evidence="1">Peptide chain release factor 1</fullName>
    </submittedName>
</protein>
<dbReference type="SUPFAM" id="SSF53137">
    <property type="entry name" value="Translational machinery components"/>
    <property type="match status" value="1"/>
</dbReference>
<dbReference type="Gene3D" id="3.30.420.60">
    <property type="entry name" value="eRF1 domain 2"/>
    <property type="match status" value="1"/>
</dbReference>